<dbReference type="Proteomes" id="UP001281410">
    <property type="component" value="Unassembled WGS sequence"/>
</dbReference>
<comment type="caution">
    <text evidence="5">The sequence shown here is derived from an EMBL/GenBank/DDBJ whole genome shotgun (WGS) entry which is preliminary data.</text>
</comment>
<dbReference type="AlphaFoldDB" id="A0AAE0AK34"/>
<evidence type="ECO:0008006" key="7">
    <source>
        <dbReference type="Google" id="ProtNLM"/>
    </source>
</evidence>
<dbReference type="Pfam" id="PF00067">
    <property type="entry name" value="p450"/>
    <property type="match status" value="1"/>
</dbReference>
<comment type="pathway">
    <text evidence="1">Secondary metabolite biosynthesis; terpenoid biosynthesis.</text>
</comment>
<dbReference type="GO" id="GO:0004497">
    <property type="term" value="F:monooxygenase activity"/>
    <property type="evidence" value="ECO:0007669"/>
    <property type="project" value="InterPro"/>
</dbReference>
<keyword evidence="6" id="KW-1185">Reference proteome</keyword>
<evidence type="ECO:0000256" key="3">
    <source>
        <dbReference type="ARBA" id="ARBA00022723"/>
    </source>
</evidence>
<dbReference type="GO" id="GO:0016705">
    <property type="term" value="F:oxidoreductase activity, acting on paired donors, with incorporation or reduction of molecular oxygen"/>
    <property type="evidence" value="ECO:0007669"/>
    <property type="project" value="InterPro"/>
</dbReference>
<dbReference type="GO" id="GO:0005506">
    <property type="term" value="F:iron ion binding"/>
    <property type="evidence" value="ECO:0007669"/>
    <property type="project" value="InterPro"/>
</dbReference>
<keyword evidence="4" id="KW-0408">Iron</keyword>
<dbReference type="PANTHER" id="PTHR24286:SF53">
    <property type="entry name" value="BETA-AMYRIN 28-OXIDASE-LIKE"/>
    <property type="match status" value="1"/>
</dbReference>
<dbReference type="InterPro" id="IPR036396">
    <property type="entry name" value="Cyt_P450_sf"/>
</dbReference>
<name>A0AAE0AK34_9ROSI</name>
<evidence type="ECO:0000256" key="4">
    <source>
        <dbReference type="ARBA" id="ARBA00023004"/>
    </source>
</evidence>
<protein>
    <recommendedName>
        <fullName evidence="7">Cytochrome P450</fullName>
    </recommendedName>
</protein>
<evidence type="ECO:0000313" key="5">
    <source>
        <dbReference type="EMBL" id="KAK3219110.1"/>
    </source>
</evidence>
<dbReference type="GO" id="GO:0020037">
    <property type="term" value="F:heme binding"/>
    <property type="evidence" value="ECO:0007669"/>
    <property type="project" value="InterPro"/>
</dbReference>
<comment type="similarity">
    <text evidence="2">Belongs to the cytochrome P450 family.</text>
</comment>
<dbReference type="Gene3D" id="1.10.630.10">
    <property type="entry name" value="Cytochrome P450"/>
    <property type="match status" value="1"/>
</dbReference>
<gene>
    <name evidence="5" type="ORF">Dsin_013080</name>
</gene>
<proteinExistence type="inferred from homology"/>
<dbReference type="SUPFAM" id="SSF48264">
    <property type="entry name" value="Cytochrome P450"/>
    <property type="match status" value="1"/>
</dbReference>
<evidence type="ECO:0000256" key="2">
    <source>
        <dbReference type="ARBA" id="ARBA00010617"/>
    </source>
</evidence>
<organism evidence="5 6">
    <name type="scientific">Dipteronia sinensis</name>
    <dbReference type="NCBI Taxonomy" id="43782"/>
    <lineage>
        <taxon>Eukaryota</taxon>
        <taxon>Viridiplantae</taxon>
        <taxon>Streptophyta</taxon>
        <taxon>Embryophyta</taxon>
        <taxon>Tracheophyta</taxon>
        <taxon>Spermatophyta</taxon>
        <taxon>Magnoliopsida</taxon>
        <taxon>eudicotyledons</taxon>
        <taxon>Gunneridae</taxon>
        <taxon>Pentapetalae</taxon>
        <taxon>rosids</taxon>
        <taxon>malvids</taxon>
        <taxon>Sapindales</taxon>
        <taxon>Sapindaceae</taxon>
        <taxon>Hippocastanoideae</taxon>
        <taxon>Acereae</taxon>
        <taxon>Dipteronia</taxon>
    </lineage>
</organism>
<sequence>MEILKAKKEGEPLNWEDVKKMKYTWCTTSEVLRLYPPSIGAFREAKTDFSYGGYTVPKGWKWKKLIPDEKYEYIAAPFPVHDHPVSLEPIQA</sequence>
<evidence type="ECO:0000313" key="6">
    <source>
        <dbReference type="Proteomes" id="UP001281410"/>
    </source>
</evidence>
<dbReference type="EMBL" id="JANJYJ010000004">
    <property type="protein sequence ID" value="KAK3219110.1"/>
    <property type="molecule type" value="Genomic_DNA"/>
</dbReference>
<evidence type="ECO:0000256" key="1">
    <source>
        <dbReference type="ARBA" id="ARBA00004721"/>
    </source>
</evidence>
<dbReference type="InterPro" id="IPR001128">
    <property type="entry name" value="Cyt_P450"/>
</dbReference>
<dbReference type="PANTHER" id="PTHR24286">
    <property type="entry name" value="CYTOCHROME P450 26"/>
    <property type="match status" value="1"/>
</dbReference>
<keyword evidence="3" id="KW-0479">Metal-binding</keyword>
<dbReference type="GO" id="GO:0016125">
    <property type="term" value="P:sterol metabolic process"/>
    <property type="evidence" value="ECO:0007669"/>
    <property type="project" value="TreeGrafter"/>
</dbReference>
<reference evidence="5" key="1">
    <citation type="journal article" date="2023" name="Plant J.">
        <title>Genome sequences and population genomics provide insights into the demographic history, inbreeding, and mutation load of two 'living fossil' tree species of Dipteronia.</title>
        <authorList>
            <person name="Feng Y."/>
            <person name="Comes H.P."/>
            <person name="Chen J."/>
            <person name="Zhu S."/>
            <person name="Lu R."/>
            <person name="Zhang X."/>
            <person name="Li P."/>
            <person name="Qiu J."/>
            <person name="Olsen K.M."/>
            <person name="Qiu Y."/>
        </authorList>
    </citation>
    <scope>NUCLEOTIDE SEQUENCE</scope>
    <source>
        <strain evidence="5">NBL</strain>
    </source>
</reference>
<accession>A0AAE0AK34</accession>